<feature type="coiled-coil region" evidence="6">
    <location>
        <begin position="243"/>
        <end position="270"/>
    </location>
</feature>
<dbReference type="PRINTS" id="PR00344">
    <property type="entry name" value="BCTRLSENSOR"/>
</dbReference>
<dbReference type="SUPFAM" id="SSF55785">
    <property type="entry name" value="PYP-like sensor domain (PAS domain)"/>
    <property type="match status" value="2"/>
</dbReference>
<dbReference type="PANTHER" id="PTHR43047">
    <property type="entry name" value="TWO-COMPONENT HISTIDINE PROTEIN KINASE"/>
    <property type="match status" value="1"/>
</dbReference>
<dbReference type="Gene3D" id="3.30.565.10">
    <property type="entry name" value="Histidine kinase-like ATPase, C-terminal domain"/>
    <property type="match status" value="1"/>
</dbReference>
<dbReference type="InterPro" id="IPR003661">
    <property type="entry name" value="HisK_dim/P_dom"/>
</dbReference>
<dbReference type="EMBL" id="JBBUTG010000023">
    <property type="protein sequence ID" value="MEK8033994.1"/>
    <property type="molecule type" value="Genomic_DNA"/>
</dbReference>
<dbReference type="SMART" id="SM00388">
    <property type="entry name" value="HisKA"/>
    <property type="match status" value="1"/>
</dbReference>
<dbReference type="SUPFAM" id="SSF55874">
    <property type="entry name" value="ATPase domain of HSP90 chaperone/DNA topoisomerase II/histidine kinase"/>
    <property type="match status" value="1"/>
</dbReference>
<sequence length="497" mass="54566">MKDAALFESIAEDSPDAIVLVDEKGLIRFWNRTAESMFGHPREQAMGLRLAELILQGDEPPPSSHGPPEKRSASFDAVARSATGALLYVNVASRPIGMASEIGACEVYNLADVSQLRTRRDAQLLEARYSQLLDSMPDAVVVVNEIGRIALVNPQAEEMFGYRASELVGTPLETLLPERYRATHGRHRERYMGHPHARPMGQGLELHGQRNGGEEFPVEISLSPLRTDLGMFALSAIRDISERRRVERVLEEKNLELQRANQAKDRFLATMSHELRTPLNAIIGFTGILLMRLPGPLTAEQEKQLSTVQQSGKHLLSLINDLLDVAKIDAGGMQMHRVPIEARALVDEVASTLRPIAHAKGLELAVRASQPAAWVHADRRALQQILINLANNAIKFTERGVVELFVEPASDGLWAMGVCDTGSGISQADMARLFEAFSQVGSRQHRSSIEGTGLGLYLCRKLAELHDTAIQVDSQLGQGSRFWLSLPAVPAQDEAAA</sequence>
<dbReference type="CDD" id="cd00082">
    <property type="entry name" value="HisKA"/>
    <property type="match status" value="1"/>
</dbReference>
<name>A0ABU9BW64_9BURK</name>
<evidence type="ECO:0000256" key="6">
    <source>
        <dbReference type="SAM" id="Coils"/>
    </source>
</evidence>
<dbReference type="SMART" id="SM00091">
    <property type="entry name" value="PAS"/>
    <property type="match status" value="2"/>
</dbReference>
<comment type="catalytic activity">
    <reaction evidence="1">
        <text>ATP + protein L-histidine = ADP + protein N-phospho-L-histidine.</text>
        <dbReference type="EC" id="2.7.13.3"/>
    </reaction>
</comment>
<reference evidence="10 11" key="1">
    <citation type="submission" date="2024-04" db="EMBL/GenBank/DDBJ databases">
        <title>Novel species of the genus Ideonella isolated from streams.</title>
        <authorList>
            <person name="Lu H."/>
        </authorList>
    </citation>
    <scope>NUCLEOTIDE SEQUENCE [LARGE SCALE GENOMIC DNA]</scope>
    <source>
        <strain evidence="10 11">DXS29W</strain>
    </source>
</reference>
<dbReference type="Pfam" id="PF02518">
    <property type="entry name" value="HATPase_c"/>
    <property type="match status" value="1"/>
</dbReference>
<dbReference type="Gene3D" id="1.10.287.130">
    <property type="match status" value="1"/>
</dbReference>
<dbReference type="CDD" id="cd16922">
    <property type="entry name" value="HATPase_EvgS-ArcB-TorS-like"/>
    <property type="match status" value="1"/>
</dbReference>
<feature type="domain" description="PAC" evidence="9">
    <location>
        <begin position="202"/>
        <end position="252"/>
    </location>
</feature>
<evidence type="ECO:0000256" key="4">
    <source>
        <dbReference type="ARBA" id="ARBA00022679"/>
    </source>
</evidence>
<dbReference type="InterPro" id="IPR004358">
    <property type="entry name" value="Sig_transdc_His_kin-like_C"/>
</dbReference>
<feature type="domain" description="PAS" evidence="8">
    <location>
        <begin position="125"/>
        <end position="178"/>
    </location>
</feature>
<dbReference type="Proteomes" id="UP001371218">
    <property type="component" value="Unassembled WGS sequence"/>
</dbReference>
<feature type="domain" description="Histidine kinase" evidence="7">
    <location>
        <begin position="270"/>
        <end position="490"/>
    </location>
</feature>
<organism evidence="10 11">
    <name type="scientific">Ideonella lacteola</name>
    <dbReference type="NCBI Taxonomy" id="2984193"/>
    <lineage>
        <taxon>Bacteria</taxon>
        <taxon>Pseudomonadati</taxon>
        <taxon>Pseudomonadota</taxon>
        <taxon>Betaproteobacteria</taxon>
        <taxon>Burkholderiales</taxon>
        <taxon>Sphaerotilaceae</taxon>
        <taxon>Ideonella</taxon>
    </lineage>
</organism>
<gene>
    <name evidence="10" type="ORF">AACH06_24475</name>
</gene>
<keyword evidence="3" id="KW-0597">Phosphoprotein</keyword>
<evidence type="ECO:0000259" key="9">
    <source>
        <dbReference type="PROSITE" id="PS50113"/>
    </source>
</evidence>
<evidence type="ECO:0000256" key="2">
    <source>
        <dbReference type="ARBA" id="ARBA00012438"/>
    </source>
</evidence>
<dbReference type="EC" id="2.7.13.3" evidence="2"/>
<dbReference type="CDD" id="cd00130">
    <property type="entry name" value="PAS"/>
    <property type="match status" value="2"/>
</dbReference>
<evidence type="ECO:0000259" key="8">
    <source>
        <dbReference type="PROSITE" id="PS50112"/>
    </source>
</evidence>
<dbReference type="InterPro" id="IPR035965">
    <property type="entry name" value="PAS-like_dom_sf"/>
</dbReference>
<protein>
    <recommendedName>
        <fullName evidence="2">histidine kinase</fullName>
        <ecNumber evidence="2">2.7.13.3</ecNumber>
    </recommendedName>
</protein>
<feature type="domain" description="PAS" evidence="8">
    <location>
        <begin position="3"/>
        <end position="47"/>
    </location>
</feature>
<dbReference type="PROSITE" id="PS50112">
    <property type="entry name" value="PAS"/>
    <property type="match status" value="2"/>
</dbReference>
<proteinExistence type="predicted"/>
<evidence type="ECO:0000313" key="10">
    <source>
        <dbReference type="EMBL" id="MEK8033994.1"/>
    </source>
</evidence>
<evidence type="ECO:0000256" key="1">
    <source>
        <dbReference type="ARBA" id="ARBA00000085"/>
    </source>
</evidence>
<dbReference type="InterPro" id="IPR036890">
    <property type="entry name" value="HATPase_C_sf"/>
</dbReference>
<comment type="caution">
    <text evidence="10">The sequence shown here is derived from an EMBL/GenBank/DDBJ whole genome shotgun (WGS) entry which is preliminary data.</text>
</comment>
<dbReference type="InterPro" id="IPR000700">
    <property type="entry name" value="PAS-assoc_C"/>
</dbReference>
<dbReference type="PROSITE" id="PS50113">
    <property type="entry name" value="PAC"/>
    <property type="match status" value="1"/>
</dbReference>
<keyword evidence="5" id="KW-0418">Kinase</keyword>
<keyword evidence="6" id="KW-0175">Coiled coil</keyword>
<dbReference type="InterPro" id="IPR005467">
    <property type="entry name" value="His_kinase_dom"/>
</dbReference>
<dbReference type="Pfam" id="PF00512">
    <property type="entry name" value="HisKA"/>
    <property type="match status" value="1"/>
</dbReference>
<evidence type="ECO:0000313" key="11">
    <source>
        <dbReference type="Proteomes" id="UP001371218"/>
    </source>
</evidence>
<dbReference type="Pfam" id="PF00989">
    <property type="entry name" value="PAS"/>
    <property type="match status" value="2"/>
</dbReference>
<dbReference type="NCBIfam" id="TIGR00229">
    <property type="entry name" value="sensory_box"/>
    <property type="match status" value="2"/>
</dbReference>
<dbReference type="PROSITE" id="PS50109">
    <property type="entry name" value="HIS_KIN"/>
    <property type="match status" value="1"/>
</dbReference>
<dbReference type="SUPFAM" id="SSF47384">
    <property type="entry name" value="Homodimeric domain of signal transducing histidine kinase"/>
    <property type="match status" value="1"/>
</dbReference>
<dbReference type="Gene3D" id="3.30.450.20">
    <property type="entry name" value="PAS domain"/>
    <property type="match status" value="2"/>
</dbReference>
<dbReference type="SMART" id="SM00387">
    <property type="entry name" value="HATPase_c"/>
    <property type="match status" value="1"/>
</dbReference>
<dbReference type="RefSeq" id="WP_341428416.1">
    <property type="nucleotide sequence ID" value="NZ_JBBUTG010000023.1"/>
</dbReference>
<dbReference type="InterPro" id="IPR000014">
    <property type="entry name" value="PAS"/>
</dbReference>
<evidence type="ECO:0000259" key="7">
    <source>
        <dbReference type="PROSITE" id="PS50109"/>
    </source>
</evidence>
<dbReference type="InterPro" id="IPR036097">
    <property type="entry name" value="HisK_dim/P_sf"/>
</dbReference>
<keyword evidence="4" id="KW-0808">Transferase</keyword>
<evidence type="ECO:0000256" key="5">
    <source>
        <dbReference type="ARBA" id="ARBA00022777"/>
    </source>
</evidence>
<keyword evidence="11" id="KW-1185">Reference proteome</keyword>
<dbReference type="PANTHER" id="PTHR43047:SF68">
    <property type="entry name" value="HISTIDINE KINASE 5"/>
    <property type="match status" value="1"/>
</dbReference>
<accession>A0ABU9BW64</accession>
<evidence type="ECO:0000256" key="3">
    <source>
        <dbReference type="ARBA" id="ARBA00022553"/>
    </source>
</evidence>
<dbReference type="InterPro" id="IPR003594">
    <property type="entry name" value="HATPase_dom"/>
</dbReference>
<dbReference type="InterPro" id="IPR013767">
    <property type="entry name" value="PAS_fold"/>
</dbReference>